<dbReference type="KEGG" id="slia:HA039_15895"/>
<sequence>MSGPARWTVAAVLSVVAFALVLATVRAAPWGWLPKDDGDLWAVGTACGAVVAAAVLYALTWWNSRAAAPPVPAAPGRHVTQDADGRDDAVIEQTVGRRRPSVSGSDTAVGTPPSTPTGTPPGPGSAPVDSFTQRARGRGRSRIRQTGGDDHS</sequence>
<dbReference type="EMBL" id="CP050177">
    <property type="protein sequence ID" value="QIQ03614.1"/>
    <property type="molecule type" value="Genomic_DNA"/>
</dbReference>
<protein>
    <submittedName>
        <fullName evidence="3">Uncharacterized protein</fullName>
    </submittedName>
</protein>
<feature type="compositionally biased region" description="Pro residues" evidence="1">
    <location>
        <begin position="113"/>
        <end position="124"/>
    </location>
</feature>
<reference evidence="3 4" key="1">
    <citation type="submission" date="2020-03" db="EMBL/GenBank/DDBJ databases">
        <title>A novel species.</title>
        <authorList>
            <person name="Gao J."/>
        </authorList>
    </citation>
    <scope>NUCLEOTIDE SEQUENCE [LARGE SCALE GENOMIC DNA]</scope>
    <source>
        <strain evidence="3 4">QMT-12</strain>
    </source>
</reference>
<feature type="compositionally biased region" description="Basic and acidic residues" evidence="1">
    <location>
        <begin position="79"/>
        <end position="89"/>
    </location>
</feature>
<proteinExistence type="predicted"/>
<feature type="transmembrane region" description="Helical" evidence="2">
    <location>
        <begin position="43"/>
        <end position="62"/>
    </location>
</feature>
<keyword evidence="2" id="KW-0472">Membrane</keyword>
<organism evidence="3 4">
    <name type="scientific">Streptomyces liangshanensis</name>
    <dbReference type="NCBI Taxonomy" id="2717324"/>
    <lineage>
        <taxon>Bacteria</taxon>
        <taxon>Bacillati</taxon>
        <taxon>Actinomycetota</taxon>
        <taxon>Actinomycetes</taxon>
        <taxon>Kitasatosporales</taxon>
        <taxon>Streptomycetaceae</taxon>
        <taxon>Streptomyces</taxon>
    </lineage>
</organism>
<keyword evidence="2" id="KW-0812">Transmembrane</keyword>
<keyword evidence="4" id="KW-1185">Reference proteome</keyword>
<evidence type="ECO:0000256" key="2">
    <source>
        <dbReference type="SAM" id="Phobius"/>
    </source>
</evidence>
<evidence type="ECO:0000313" key="4">
    <source>
        <dbReference type="Proteomes" id="UP000501179"/>
    </source>
</evidence>
<accession>A0A6G9GZG6</accession>
<dbReference type="Proteomes" id="UP000501179">
    <property type="component" value="Chromosome"/>
</dbReference>
<evidence type="ECO:0000256" key="1">
    <source>
        <dbReference type="SAM" id="MobiDB-lite"/>
    </source>
</evidence>
<dbReference type="AlphaFoldDB" id="A0A6G9GZG6"/>
<gene>
    <name evidence="3" type="ORF">HA039_15895</name>
</gene>
<keyword evidence="2" id="KW-1133">Transmembrane helix</keyword>
<dbReference type="RefSeq" id="WP_167029810.1">
    <property type="nucleotide sequence ID" value="NZ_CP050177.1"/>
</dbReference>
<evidence type="ECO:0000313" key="3">
    <source>
        <dbReference type="EMBL" id="QIQ03614.1"/>
    </source>
</evidence>
<feature type="region of interest" description="Disordered" evidence="1">
    <location>
        <begin position="68"/>
        <end position="152"/>
    </location>
</feature>
<name>A0A6G9GZG6_9ACTN</name>